<sequence>MKPLQKFATGLADLLFWIALGAGALMMTHVTVDVISRTLFNHPLPGTGEITASYYMIAVAFLPLAWVSWRDQHVTADLFVSQMGPRLQKLVALLTDLLAIAYVSTFVWQTWLSALSKTRRGEVWEIFGGYLPIWPTRWLLPIGGAAMVLVLVIKLLLRLSGGDTPRQAPDAAPDLPSSEGV</sequence>
<evidence type="ECO:0000313" key="11">
    <source>
        <dbReference type="EMBL" id="SFJ90972.1"/>
    </source>
</evidence>
<protein>
    <recommendedName>
        <fullName evidence="9">TRAP transporter small permease protein</fullName>
    </recommendedName>
</protein>
<dbReference type="AlphaFoldDB" id="A0A1I3V733"/>
<feature type="transmembrane region" description="Helical" evidence="9">
    <location>
        <begin position="90"/>
        <end position="111"/>
    </location>
</feature>
<keyword evidence="6 9" id="KW-1133">Transmembrane helix</keyword>
<keyword evidence="7 9" id="KW-0472">Membrane</keyword>
<feature type="transmembrane region" description="Helical" evidence="9">
    <location>
        <begin position="12"/>
        <end position="32"/>
    </location>
</feature>
<organism evidence="11 12">
    <name type="scientific">Celeribacter neptunius</name>
    <dbReference type="NCBI Taxonomy" id="588602"/>
    <lineage>
        <taxon>Bacteria</taxon>
        <taxon>Pseudomonadati</taxon>
        <taxon>Pseudomonadota</taxon>
        <taxon>Alphaproteobacteria</taxon>
        <taxon>Rhodobacterales</taxon>
        <taxon>Roseobacteraceae</taxon>
        <taxon>Celeribacter</taxon>
    </lineage>
</organism>
<dbReference type="Pfam" id="PF04290">
    <property type="entry name" value="DctQ"/>
    <property type="match status" value="1"/>
</dbReference>
<evidence type="ECO:0000256" key="6">
    <source>
        <dbReference type="ARBA" id="ARBA00022989"/>
    </source>
</evidence>
<dbReference type="GO" id="GO:0022857">
    <property type="term" value="F:transmembrane transporter activity"/>
    <property type="evidence" value="ECO:0007669"/>
    <property type="project" value="UniProtKB-UniRule"/>
</dbReference>
<comment type="similarity">
    <text evidence="8 9">Belongs to the TRAP transporter small permease family.</text>
</comment>
<evidence type="ECO:0000256" key="7">
    <source>
        <dbReference type="ARBA" id="ARBA00023136"/>
    </source>
</evidence>
<dbReference type="Proteomes" id="UP000199630">
    <property type="component" value="Unassembled WGS sequence"/>
</dbReference>
<keyword evidence="12" id="KW-1185">Reference proteome</keyword>
<accession>A0A1I3V733</accession>
<gene>
    <name evidence="11" type="ORF">SAMN04487991_3235</name>
</gene>
<evidence type="ECO:0000256" key="4">
    <source>
        <dbReference type="ARBA" id="ARBA00022519"/>
    </source>
</evidence>
<reference evidence="12" key="1">
    <citation type="submission" date="2016-10" db="EMBL/GenBank/DDBJ databases">
        <authorList>
            <person name="Varghese N."/>
            <person name="Submissions S."/>
        </authorList>
    </citation>
    <scope>NUCLEOTIDE SEQUENCE [LARGE SCALE GENOMIC DNA]</scope>
    <source>
        <strain evidence="12">DSM 26471</strain>
    </source>
</reference>
<comment type="subcellular location">
    <subcellularLocation>
        <location evidence="1 9">Cell inner membrane</location>
        <topology evidence="1 9">Multi-pass membrane protein</topology>
    </subcellularLocation>
</comment>
<keyword evidence="2 9" id="KW-0813">Transport</keyword>
<feature type="domain" description="Tripartite ATP-independent periplasmic transporters DctQ component" evidence="10">
    <location>
        <begin position="26"/>
        <end position="159"/>
    </location>
</feature>
<keyword evidence="5 9" id="KW-0812">Transmembrane</keyword>
<feature type="transmembrane region" description="Helical" evidence="9">
    <location>
        <begin position="138"/>
        <end position="157"/>
    </location>
</feature>
<evidence type="ECO:0000256" key="9">
    <source>
        <dbReference type="RuleBase" id="RU369079"/>
    </source>
</evidence>
<dbReference type="EMBL" id="FORH01000007">
    <property type="protein sequence ID" value="SFJ90972.1"/>
    <property type="molecule type" value="Genomic_DNA"/>
</dbReference>
<dbReference type="GO" id="GO:0005886">
    <property type="term" value="C:plasma membrane"/>
    <property type="evidence" value="ECO:0007669"/>
    <property type="project" value="UniProtKB-SubCell"/>
</dbReference>
<dbReference type="STRING" id="588602.SAMN04487991_3235"/>
<feature type="transmembrane region" description="Helical" evidence="9">
    <location>
        <begin position="52"/>
        <end position="69"/>
    </location>
</feature>
<dbReference type="InterPro" id="IPR007387">
    <property type="entry name" value="TRAP_DctQ"/>
</dbReference>
<dbReference type="PANTHER" id="PTHR35011">
    <property type="entry name" value="2,3-DIKETO-L-GULONATE TRAP TRANSPORTER SMALL PERMEASE PROTEIN YIAM"/>
    <property type="match status" value="1"/>
</dbReference>
<dbReference type="PANTHER" id="PTHR35011:SF10">
    <property type="entry name" value="TRAP TRANSPORTER SMALL PERMEASE PROTEIN"/>
    <property type="match status" value="1"/>
</dbReference>
<evidence type="ECO:0000256" key="5">
    <source>
        <dbReference type="ARBA" id="ARBA00022692"/>
    </source>
</evidence>
<evidence type="ECO:0000256" key="8">
    <source>
        <dbReference type="ARBA" id="ARBA00038436"/>
    </source>
</evidence>
<comment type="subunit">
    <text evidence="9">The complex comprises the extracytoplasmic solute receptor protein and the two transmembrane proteins.</text>
</comment>
<keyword evidence="3" id="KW-1003">Cell membrane</keyword>
<evidence type="ECO:0000256" key="2">
    <source>
        <dbReference type="ARBA" id="ARBA00022448"/>
    </source>
</evidence>
<keyword evidence="4 9" id="KW-0997">Cell inner membrane</keyword>
<comment type="function">
    <text evidence="9">Part of the tripartite ATP-independent periplasmic (TRAP) transport system.</text>
</comment>
<evidence type="ECO:0000313" key="12">
    <source>
        <dbReference type="Proteomes" id="UP000199630"/>
    </source>
</evidence>
<evidence type="ECO:0000256" key="3">
    <source>
        <dbReference type="ARBA" id="ARBA00022475"/>
    </source>
</evidence>
<dbReference type="InterPro" id="IPR055348">
    <property type="entry name" value="DctQ"/>
</dbReference>
<dbReference type="GO" id="GO:0015740">
    <property type="term" value="P:C4-dicarboxylate transport"/>
    <property type="evidence" value="ECO:0007669"/>
    <property type="project" value="TreeGrafter"/>
</dbReference>
<proteinExistence type="inferred from homology"/>
<name>A0A1I3V733_9RHOB</name>
<evidence type="ECO:0000259" key="10">
    <source>
        <dbReference type="Pfam" id="PF04290"/>
    </source>
</evidence>
<dbReference type="RefSeq" id="WP_177213186.1">
    <property type="nucleotide sequence ID" value="NZ_FORH01000007.1"/>
</dbReference>
<evidence type="ECO:0000256" key="1">
    <source>
        <dbReference type="ARBA" id="ARBA00004429"/>
    </source>
</evidence>